<organism evidence="4 5">
    <name type="scientific">Labrys monachus</name>
    <dbReference type="NCBI Taxonomy" id="217067"/>
    <lineage>
        <taxon>Bacteria</taxon>
        <taxon>Pseudomonadati</taxon>
        <taxon>Pseudomonadota</taxon>
        <taxon>Alphaproteobacteria</taxon>
        <taxon>Hyphomicrobiales</taxon>
        <taxon>Xanthobacteraceae</taxon>
        <taxon>Labrys</taxon>
    </lineage>
</organism>
<keyword evidence="2" id="KW-0804">Transcription</keyword>
<keyword evidence="5" id="KW-1185">Reference proteome</keyword>
<name>A0ABU0FN91_9HYPH</name>
<sequence>MDKPAADIDGTVEAAEIEAVRNWMAEAITRHLGGDGSCSTAVPGLTLHRRTSPMEPGSYLYEPSYAFIVRGAKRVILGEETYVYDQSRFLLTAVDLPTVVQVLDATEATPYLSIKQNIDLDMARELIAEVDRHGPSAAADGAGIAVGPVTPALANASMRLLQLLDSPDDIPILVRPIQREIFYRILTGPVGGRLRQAVQRGTQTERVSAAIRWIRENFDRSLSIGALADEAGMGESTLHHHFRALTAMSPLQYQKHLRLHEARRLMITERIDAGTAALRVGYESVTQFNREYRRLFGVPPKRDVRSILAVA</sequence>
<evidence type="ECO:0000256" key="2">
    <source>
        <dbReference type="ARBA" id="ARBA00023163"/>
    </source>
</evidence>
<gene>
    <name evidence="4" type="ORF">J3R73_005356</name>
</gene>
<evidence type="ECO:0000313" key="4">
    <source>
        <dbReference type="EMBL" id="MDQ0395564.1"/>
    </source>
</evidence>
<dbReference type="Pfam" id="PF12833">
    <property type="entry name" value="HTH_18"/>
    <property type="match status" value="1"/>
</dbReference>
<dbReference type="Gene3D" id="1.10.10.60">
    <property type="entry name" value="Homeodomain-like"/>
    <property type="match status" value="2"/>
</dbReference>
<dbReference type="Proteomes" id="UP001237448">
    <property type="component" value="Unassembled WGS sequence"/>
</dbReference>
<proteinExistence type="predicted"/>
<dbReference type="SMART" id="SM00342">
    <property type="entry name" value="HTH_ARAC"/>
    <property type="match status" value="1"/>
</dbReference>
<dbReference type="InterPro" id="IPR018060">
    <property type="entry name" value="HTH_AraC"/>
</dbReference>
<evidence type="ECO:0000313" key="5">
    <source>
        <dbReference type="Proteomes" id="UP001237448"/>
    </source>
</evidence>
<dbReference type="RefSeq" id="WP_307434423.1">
    <property type="nucleotide sequence ID" value="NZ_JAUSVK010000001.1"/>
</dbReference>
<dbReference type="EMBL" id="JAUSVK010000001">
    <property type="protein sequence ID" value="MDQ0395564.1"/>
    <property type="molecule type" value="Genomic_DNA"/>
</dbReference>
<dbReference type="SUPFAM" id="SSF46689">
    <property type="entry name" value="Homeodomain-like"/>
    <property type="match status" value="2"/>
</dbReference>
<keyword evidence="1" id="KW-0805">Transcription regulation</keyword>
<protein>
    <submittedName>
        <fullName evidence="4">AraC-like DNA-binding protein</fullName>
    </submittedName>
</protein>
<dbReference type="Pfam" id="PF06719">
    <property type="entry name" value="AraC_N"/>
    <property type="match status" value="1"/>
</dbReference>
<feature type="domain" description="HTH araC/xylS-type" evidence="3">
    <location>
        <begin position="208"/>
        <end position="306"/>
    </location>
</feature>
<comment type="caution">
    <text evidence="4">The sequence shown here is derived from an EMBL/GenBank/DDBJ whole genome shotgun (WGS) entry which is preliminary data.</text>
</comment>
<dbReference type="PANTHER" id="PTHR43436">
    <property type="entry name" value="ARAC-FAMILY TRANSCRIPTIONAL REGULATOR"/>
    <property type="match status" value="1"/>
</dbReference>
<reference evidence="4 5" key="1">
    <citation type="submission" date="2023-07" db="EMBL/GenBank/DDBJ databases">
        <title>Genomic Encyclopedia of Type Strains, Phase IV (KMG-IV): sequencing the most valuable type-strain genomes for metagenomic binning, comparative biology and taxonomic classification.</title>
        <authorList>
            <person name="Goeker M."/>
        </authorList>
    </citation>
    <scope>NUCLEOTIDE SEQUENCE [LARGE SCALE GENOMIC DNA]</scope>
    <source>
        <strain evidence="4 5">DSM 5896</strain>
    </source>
</reference>
<accession>A0ABU0FN91</accession>
<dbReference type="InterPro" id="IPR009057">
    <property type="entry name" value="Homeodomain-like_sf"/>
</dbReference>
<evidence type="ECO:0000256" key="1">
    <source>
        <dbReference type="ARBA" id="ARBA00023015"/>
    </source>
</evidence>
<dbReference type="PROSITE" id="PS01124">
    <property type="entry name" value="HTH_ARAC_FAMILY_2"/>
    <property type="match status" value="1"/>
</dbReference>
<dbReference type="InterPro" id="IPR009594">
    <property type="entry name" value="Tscrpt_reg_HTH_AraC_N"/>
</dbReference>
<evidence type="ECO:0000259" key="3">
    <source>
        <dbReference type="PROSITE" id="PS01124"/>
    </source>
</evidence>
<dbReference type="PANTHER" id="PTHR43436:SF1">
    <property type="entry name" value="TRANSCRIPTIONAL REGULATORY PROTEIN"/>
    <property type="match status" value="1"/>
</dbReference>